<accession>A0A1P8F6T4</accession>
<protein>
    <submittedName>
        <fullName evidence="1">Uncharacterized protein</fullName>
    </submittedName>
</protein>
<dbReference type="STRING" id="1839801.Dform_00851"/>
<dbReference type="Proteomes" id="UP000185934">
    <property type="component" value="Chromosome"/>
</dbReference>
<evidence type="ECO:0000313" key="2">
    <source>
        <dbReference type="Proteomes" id="UP000185934"/>
    </source>
</evidence>
<name>A0A1P8F6T4_9CHLR</name>
<proteinExistence type="predicted"/>
<dbReference type="KEGG" id="dfo:Dform_00851"/>
<reference evidence="2" key="1">
    <citation type="submission" date="2016-11" db="EMBL/GenBank/DDBJ databases">
        <title>Dehalogenimonas formicexedens sp. nov., a chlorinated alkane respiring bacterium isolated from contaminated groundwater.</title>
        <authorList>
            <person name="Key T.A."/>
            <person name="Bowman K.S."/>
            <person name="Lee I."/>
            <person name="Chun J."/>
            <person name="Albuquerque L."/>
            <person name="da Costa M.S."/>
            <person name="Rainey F.A."/>
            <person name="Moe W.M."/>
        </authorList>
    </citation>
    <scope>NUCLEOTIDE SEQUENCE [LARGE SCALE GENOMIC DNA]</scope>
    <source>
        <strain evidence="2">NSZ-14</strain>
    </source>
</reference>
<dbReference type="AlphaFoldDB" id="A0A1P8F6T4"/>
<sequence>MDKIGVPSVRTMKSAFGNYAVGALGGLIYSLGRSVFGNGLIGSLVAPVLAGSVVKGEAGVALATTAGFFQFSGIAGSSAVAASSAPAEQVI</sequence>
<gene>
    <name evidence="1" type="ORF">Dform_00851</name>
</gene>
<keyword evidence="2" id="KW-1185">Reference proteome</keyword>
<dbReference type="EMBL" id="CP018258">
    <property type="protein sequence ID" value="APV44196.1"/>
    <property type="molecule type" value="Genomic_DNA"/>
</dbReference>
<organism evidence="1 2">
    <name type="scientific">Dehalogenimonas formicexedens</name>
    <dbReference type="NCBI Taxonomy" id="1839801"/>
    <lineage>
        <taxon>Bacteria</taxon>
        <taxon>Bacillati</taxon>
        <taxon>Chloroflexota</taxon>
        <taxon>Dehalococcoidia</taxon>
        <taxon>Dehalococcoidales</taxon>
        <taxon>Dehalococcoidaceae</taxon>
        <taxon>Dehalogenimonas</taxon>
    </lineage>
</organism>
<evidence type="ECO:0000313" key="1">
    <source>
        <dbReference type="EMBL" id="APV44196.1"/>
    </source>
</evidence>